<dbReference type="EMBL" id="JWZT01004760">
    <property type="protein sequence ID" value="KII63183.1"/>
    <property type="molecule type" value="Genomic_DNA"/>
</dbReference>
<dbReference type="AlphaFoldDB" id="A0A0C2ICX3"/>
<comment type="caution">
    <text evidence="2">The sequence shown here is derived from an EMBL/GenBank/DDBJ whole genome shotgun (WGS) entry which is preliminary data.</text>
</comment>
<organism evidence="2 3">
    <name type="scientific">Thelohanellus kitauei</name>
    <name type="common">Myxosporean</name>
    <dbReference type="NCBI Taxonomy" id="669202"/>
    <lineage>
        <taxon>Eukaryota</taxon>
        <taxon>Metazoa</taxon>
        <taxon>Cnidaria</taxon>
        <taxon>Myxozoa</taxon>
        <taxon>Myxosporea</taxon>
        <taxon>Bivalvulida</taxon>
        <taxon>Platysporina</taxon>
        <taxon>Myxobolidae</taxon>
        <taxon>Thelohanellus</taxon>
    </lineage>
</organism>
<keyword evidence="1" id="KW-0812">Transmembrane</keyword>
<accession>A0A0C2ICX3</accession>
<protein>
    <submittedName>
        <fullName evidence="2">Uncharacterized protein</fullName>
    </submittedName>
</protein>
<dbReference type="Proteomes" id="UP000031668">
    <property type="component" value="Unassembled WGS sequence"/>
</dbReference>
<evidence type="ECO:0000256" key="1">
    <source>
        <dbReference type="SAM" id="Phobius"/>
    </source>
</evidence>
<name>A0A0C2ICX3_THEKT</name>
<dbReference type="OrthoDB" id="10641599at2759"/>
<feature type="transmembrane region" description="Helical" evidence="1">
    <location>
        <begin position="41"/>
        <end position="58"/>
    </location>
</feature>
<sequence length="302" mass="34958">MERKRKLSRRSVKSDNSPQISSFTIVKRYISGLLHFASSQVRKLVLLTILILYFYSTFKHKKPAKTPEFHFDQTVQQIFDDLMFVSRTNDTQISFIDIPVITHTKNKVIQNTDMPTIFLVPSFSFGAIEFHKIYEFFYKYQRVVIFDSLQAPETSPNNFIKHLDEICDNIIGSSGIFVGYGDYSFPFMKLASSTKACKRFIDKIIYIYDGFQKPFESGNFKCQQNSHFLELGICSKMSESRKFLKSFNTSHLATFENEINDKKVEITYLNLCDVSTGFSCKNGEMSLMTDPSTIYEVIKNLI</sequence>
<gene>
    <name evidence="2" type="ORF">RF11_07862</name>
</gene>
<evidence type="ECO:0000313" key="2">
    <source>
        <dbReference type="EMBL" id="KII63183.1"/>
    </source>
</evidence>
<proteinExistence type="predicted"/>
<evidence type="ECO:0000313" key="3">
    <source>
        <dbReference type="Proteomes" id="UP000031668"/>
    </source>
</evidence>
<keyword evidence="1" id="KW-0472">Membrane</keyword>
<keyword evidence="1" id="KW-1133">Transmembrane helix</keyword>
<keyword evidence="3" id="KW-1185">Reference proteome</keyword>
<reference evidence="2 3" key="1">
    <citation type="journal article" date="2014" name="Genome Biol. Evol.">
        <title>The genome of the myxosporean Thelohanellus kitauei shows adaptations to nutrient acquisition within its fish host.</title>
        <authorList>
            <person name="Yang Y."/>
            <person name="Xiong J."/>
            <person name="Zhou Z."/>
            <person name="Huo F."/>
            <person name="Miao W."/>
            <person name="Ran C."/>
            <person name="Liu Y."/>
            <person name="Zhang J."/>
            <person name="Feng J."/>
            <person name="Wang M."/>
            <person name="Wang M."/>
            <person name="Wang L."/>
            <person name="Yao B."/>
        </authorList>
    </citation>
    <scope>NUCLEOTIDE SEQUENCE [LARGE SCALE GENOMIC DNA]</scope>
    <source>
        <strain evidence="2">Wuqing</strain>
    </source>
</reference>